<dbReference type="Proteomes" id="UP000887116">
    <property type="component" value="Unassembled WGS sequence"/>
</dbReference>
<proteinExistence type="predicted"/>
<reference evidence="1" key="1">
    <citation type="submission" date="2020-07" db="EMBL/GenBank/DDBJ databases">
        <title>Multicomponent nature underlies the extraordinary mechanical properties of spider dragline silk.</title>
        <authorList>
            <person name="Kono N."/>
            <person name="Nakamura H."/>
            <person name="Mori M."/>
            <person name="Yoshida Y."/>
            <person name="Ohtoshi R."/>
            <person name="Malay A.D."/>
            <person name="Moran D.A.P."/>
            <person name="Tomita M."/>
            <person name="Numata K."/>
            <person name="Arakawa K."/>
        </authorList>
    </citation>
    <scope>NUCLEOTIDE SEQUENCE</scope>
</reference>
<evidence type="ECO:0000313" key="2">
    <source>
        <dbReference type="Proteomes" id="UP000887116"/>
    </source>
</evidence>
<evidence type="ECO:0000313" key="1">
    <source>
        <dbReference type="EMBL" id="GFR00156.1"/>
    </source>
</evidence>
<dbReference type="OrthoDB" id="10489288at2759"/>
<protein>
    <submittedName>
        <fullName evidence="1">Uncharacterized protein</fullName>
    </submittedName>
</protein>
<dbReference type="EMBL" id="BMAO01034962">
    <property type="protein sequence ID" value="GFR00156.1"/>
    <property type="molecule type" value="Genomic_DNA"/>
</dbReference>
<gene>
    <name evidence="1" type="ORF">TNCT_541961</name>
</gene>
<dbReference type="AlphaFoldDB" id="A0A8X6JBF5"/>
<name>A0A8X6JBF5_TRICU</name>
<keyword evidence="2" id="KW-1185">Reference proteome</keyword>
<sequence length="107" mass="12548">MDTRARTEQTIRRRYCFECLRWVEVVLPPLLMCDIPKTINPGLQGDRRLAPVLCEACWKVPSYYRGAENEIAPYGWEPRNFLKARIVLWIISRPILEAHFAHYTVTG</sequence>
<accession>A0A8X6JBF5</accession>
<comment type="caution">
    <text evidence="1">The sequence shown here is derived from an EMBL/GenBank/DDBJ whole genome shotgun (WGS) entry which is preliminary data.</text>
</comment>
<organism evidence="1 2">
    <name type="scientific">Trichonephila clavata</name>
    <name type="common">Joro spider</name>
    <name type="synonym">Nephila clavata</name>
    <dbReference type="NCBI Taxonomy" id="2740835"/>
    <lineage>
        <taxon>Eukaryota</taxon>
        <taxon>Metazoa</taxon>
        <taxon>Ecdysozoa</taxon>
        <taxon>Arthropoda</taxon>
        <taxon>Chelicerata</taxon>
        <taxon>Arachnida</taxon>
        <taxon>Araneae</taxon>
        <taxon>Araneomorphae</taxon>
        <taxon>Entelegynae</taxon>
        <taxon>Araneoidea</taxon>
        <taxon>Nephilidae</taxon>
        <taxon>Trichonephila</taxon>
    </lineage>
</organism>